<protein>
    <recommendedName>
        <fullName evidence="2">Alginate export domain-containing protein</fullName>
    </recommendedName>
</protein>
<dbReference type="Proteomes" id="UP000260862">
    <property type="component" value="Unassembled WGS sequence"/>
</dbReference>
<evidence type="ECO:0000313" key="7">
    <source>
        <dbReference type="Proteomes" id="UP000260780"/>
    </source>
</evidence>
<organism evidence="3 8">
    <name type="scientific">Phocaeicola plebeius</name>
    <dbReference type="NCBI Taxonomy" id="310297"/>
    <lineage>
        <taxon>Bacteria</taxon>
        <taxon>Pseudomonadati</taxon>
        <taxon>Bacteroidota</taxon>
        <taxon>Bacteroidia</taxon>
        <taxon>Bacteroidales</taxon>
        <taxon>Bacteroidaceae</taxon>
        <taxon>Phocaeicola</taxon>
    </lineage>
</organism>
<evidence type="ECO:0000313" key="3">
    <source>
        <dbReference type="EMBL" id="RGK55846.1"/>
    </source>
</evidence>
<sequence>MRKRILSAWAVALLLGQVSLVHAQENEESHFWASAQIRTRGEYRNGALSPRGEGDKPAGFINERARLTLGYERKKLSLKFSAQHVGVWGQDALVDKNGRFILNEAWAAFHLNDSWFMQLGRQSLVYDDERILGGLDWNVAGRYHDALKIGYRHGGHQLDGIFAFNQNDETLIGGTYYDSSKTKLYKNMQSLWYHYDFASAPVKLSVLAMNLGQEGGDAETRESDTQYMQTVGTYVQFTPASWNLSGSFYYQTGKNVSARKVSAFMGSVRASYSINDSWTVNVGTDYLSGSKKSDATYRAFNPLYGTHHKFYGAMDYFYASDFVNGYAPGLSDTQIGVGYKVSSSVSMGLNYHYFATGVKLESLNRTLGSELDYQLDWKIMKDVSLSVGYSLMRGTSTMDVVKGGNHKSWQDWGWVSLNVNPTLFKK</sequence>
<keyword evidence="8" id="KW-1185">Reference proteome</keyword>
<evidence type="ECO:0000313" key="8">
    <source>
        <dbReference type="Proteomes" id="UP000260862"/>
    </source>
</evidence>
<dbReference type="InterPro" id="IPR025388">
    <property type="entry name" value="Alginate_export_dom"/>
</dbReference>
<proteinExistence type="predicted"/>
<feature type="chain" id="PRO_5041810507" description="Alginate export domain-containing protein" evidence="1">
    <location>
        <begin position="24"/>
        <end position="426"/>
    </location>
</feature>
<dbReference type="Gene3D" id="2.40.160.100">
    <property type="match status" value="1"/>
</dbReference>
<dbReference type="EMBL" id="QSTF01000029">
    <property type="protein sequence ID" value="RGM38134.1"/>
    <property type="molecule type" value="Genomic_DNA"/>
</dbReference>
<dbReference type="InterPro" id="IPR053728">
    <property type="entry name" value="Alginate_Permeability_Chnl"/>
</dbReference>
<name>A0A3E4N2P0_9BACT</name>
<dbReference type="RefSeq" id="WP_117672613.1">
    <property type="nucleotide sequence ID" value="NZ_CABOGR010000014.1"/>
</dbReference>
<dbReference type="Proteomes" id="UP000285750">
    <property type="component" value="Unassembled WGS sequence"/>
</dbReference>
<comment type="caution">
    <text evidence="3">The sequence shown here is derived from an EMBL/GenBank/DDBJ whole genome shotgun (WGS) entry which is preliminary data.</text>
</comment>
<dbReference type="EMBL" id="QRHQ01000011">
    <property type="protein sequence ID" value="RHF91256.1"/>
    <property type="molecule type" value="Genomic_DNA"/>
</dbReference>
<keyword evidence="1" id="KW-0732">Signal</keyword>
<dbReference type="EMBL" id="QSQT01000014">
    <property type="protein sequence ID" value="RGK55846.1"/>
    <property type="molecule type" value="Genomic_DNA"/>
</dbReference>
<gene>
    <name evidence="6" type="ORF">DW653_07360</name>
    <name evidence="5" type="ORF">DWY14_09350</name>
    <name evidence="4" type="ORF">DXC17_10870</name>
    <name evidence="3" type="ORF">DXD04_08565</name>
</gene>
<evidence type="ECO:0000313" key="4">
    <source>
        <dbReference type="EMBL" id="RGM38134.1"/>
    </source>
</evidence>
<feature type="signal peptide" evidence="1">
    <location>
        <begin position="1"/>
        <end position="23"/>
    </location>
</feature>
<feature type="domain" description="Alginate export" evidence="2">
    <location>
        <begin position="94"/>
        <end position="317"/>
    </location>
</feature>
<reference evidence="7 8" key="1">
    <citation type="submission" date="2018-08" db="EMBL/GenBank/DDBJ databases">
        <title>A genome reference for cultivated species of the human gut microbiota.</title>
        <authorList>
            <person name="Zou Y."/>
            <person name="Xue W."/>
            <person name="Luo G."/>
        </authorList>
    </citation>
    <scope>NUCLEOTIDE SEQUENCE [LARGE SCALE GENOMIC DNA]</scope>
    <source>
        <strain evidence="5 10">AF24-16AC</strain>
        <strain evidence="6 9">AM23-23</strain>
        <strain evidence="4 7">OM08-14</strain>
        <strain evidence="3 8">TF10-3AC</strain>
    </source>
</reference>
<evidence type="ECO:0000313" key="9">
    <source>
        <dbReference type="Proteomes" id="UP000283485"/>
    </source>
</evidence>
<evidence type="ECO:0000256" key="1">
    <source>
        <dbReference type="SAM" id="SignalP"/>
    </source>
</evidence>
<evidence type="ECO:0000259" key="2">
    <source>
        <dbReference type="Pfam" id="PF13372"/>
    </source>
</evidence>
<dbReference type="Pfam" id="PF13372">
    <property type="entry name" value="Alginate_exp"/>
    <property type="match status" value="1"/>
</dbReference>
<dbReference type="Proteomes" id="UP000283485">
    <property type="component" value="Unassembled WGS sequence"/>
</dbReference>
<dbReference type="SUPFAM" id="SSF56935">
    <property type="entry name" value="Porins"/>
    <property type="match status" value="1"/>
</dbReference>
<dbReference type="AlphaFoldDB" id="A0A3E4N2P0"/>
<dbReference type="EMBL" id="QRUY01000018">
    <property type="protein sequence ID" value="RGS07044.1"/>
    <property type="molecule type" value="Genomic_DNA"/>
</dbReference>
<evidence type="ECO:0000313" key="6">
    <source>
        <dbReference type="EMBL" id="RHF91256.1"/>
    </source>
</evidence>
<evidence type="ECO:0000313" key="10">
    <source>
        <dbReference type="Proteomes" id="UP000285750"/>
    </source>
</evidence>
<dbReference type="Proteomes" id="UP000260780">
    <property type="component" value="Unassembled WGS sequence"/>
</dbReference>
<evidence type="ECO:0000313" key="5">
    <source>
        <dbReference type="EMBL" id="RGS07044.1"/>
    </source>
</evidence>
<accession>A0A3E4N2P0</accession>